<organism evidence="2">
    <name type="scientific">Caenorhabditis remanei</name>
    <name type="common">Caenorhabditis vulgaris</name>
    <dbReference type="NCBI Taxonomy" id="31234"/>
    <lineage>
        <taxon>Eukaryota</taxon>
        <taxon>Metazoa</taxon>
        <taxon>Ecdysozoa</taxon>
        <taxon>Nematoda</taxon>
        <taxon>Chromadorea</taxon>
        <taxon>Rhabditida</taxon>
        <taxon>Rhabditina</taxon>
        <taxon>Rhabditomorpha</taxon>
        <taxon>Rhabditoidea</taxon>
        <taxon>Rhabditidae</taxon>
        <taxon>Peloderinae</taxon>
        <taxon>Caenorhabditis</taxon>
    </lineage>
</organism>
<protein>
    <submittedName>
        <fullName evidence="1">Uncharacterized protein</fullName>
    </submittedName>
</protein>
<proteinExistence type="predicted"/>
<gene>
    <name evidence="1" type="ORF">CRE_30247</name>
</gene>
<dbReference type="EMBL" id="DS268816">
    <property type="protein sequence ID" value="EFP02513.1"/>
    <property type="molecule type" value="Genomic_DNA"/>
</dbReference>
<dbReference type="HOGENOM" id="CLU_2087066_0_0_1"/>
<accession>E3NKN3</accession>
<sequence>MENIKFMNELMAKLPSGCHSLLGSSRSHIFPLKDPARTRTRKYSLYVFLRTPLPSYTFETQRTSCRKQYYLSAFNKLAVSTKRRRTKLSEVDRNLVYASMIETPTAKWRSKNACDYV</sequence>
<dbReference type="AlphaFoldDB" id="E3NKN3"/>
<evidence type="ECO:0000313" key="2">
    <source>
        <dbReference type="Proteomes" id="UP000008281"/>
    </source>
</evidence>
<keyword evidence="2" id="KW-1185">Reference proteome</keyword>
<dbReference type="InParanoid" id="E3NKN3"/>
<name>E3NKN3_CAERE</name>
<reference evidence="1" key="1">
    <citation type="submission" date="2007-07" db="EMBL/GenBank/DDBJ databases">
        <title>PCAP assembly of the Caenorhabditis remanei genome.</title>
        <authorList>
            <consortium name="The Caenorhabditis remanei Sequencing Consortium"/>
            <person name="Wilson R.K."/>
        </authorList>
    </citation>
    <scope>NUCLEOTIDE SEQUENCE [LARGE SCALE GENOMIC DNA]</scope>
    <source>
        <strain evidence="1">PB4641</strain>
    </source>
</reference>
<dbReference type="Proteomes" id="UP000008281">
    <property type="component" value="Unassembled WGS sequence"/>
</dbReference>
<evidence type="ECO:0000313" key="1">
    <source>
        <dbReference type="EMBL" id="EFP02513.1"/>
    </source>
</evidence>